<reference evidence="2" key="1">
    <citation type="submission" date="2023-03" db="EMBL/GenBank/DDBJ databases">
        <title>Massive genome expansion in bonnet fungi (Mycena s.s.) driven by repeated elements and novel gene families across ecological guilds.</title>
        <authorList>
            <consortium name="Lawrence Berkeley National Laboratory"/>
            <person name="Harder C.B."/>
            <person name="Miyauchi S."/>
            <person name="Viragh M."/>
            <person name="Kuo A."/>
            <person name="Thoen E."/>
            <person name="Andreopoulos B."/>
            <person name="Lu D."/>
            <person name="Skrede I."/>
            <person name="Drula E."/>
            <person name="Henrissat B."/>
            <person name="Morin E."/>
            <person name="Kohler A."/>
            <person name="Barry K."/>
            <person name="LaButti K."/>
            <person name="Morin E."/>
            <person name="Salamov A."/>
            <person name="Lipzen A."/>
            <person name="Mereny Z."/>
            <person name="Hegedus B."/>
            <person name="Baldrian P."/>
            <person name="Stursova M."/>
            <person name="Weitz H."/>
            <person name="Taylor A."/>
            <person name="Grigoriev I.V."/>
            <person name="Nagy L.G."/>
            <person name="Martin F."/>
            <person name="Kauserud H."/>
        </authorList>
    </citation>
    <scope>NUCLEOTIDE SEQUENCE</scope>
    <source>
        <strain evidence="2">CBHHK067</strain>
    </source>
</reference>
<proteinExistence type="predicted"/>
<comment type="caution">
    <text evidence="2">The sequence shown here is derived from an EMBL/GenBank/DDBJ whole genome shotgun (WGS) entry which is preliminary data.</text>
</comment>
<accession>A0AAD7CRQ4</accession>
<evidence type="ECO:0000313" key="3">
    <source>
        <dbReference type="Proteomes" id="UP001221757"/>
    </source>
</evidence>
<evidence type="ECO:0000259" key="1">
    <source>
        <dbReference type="Pfam" id="PF20231"/>
    </source>
</evidence>
<evidence type="ECO:0000313" key="2">
    <source>
        <dbReference type="EMBL" id="KAJ7659847.1"/>
    </source>
</evidence>
<dbReference type="Proteomes" id="UP001221757">
    <property type="component" value="Unassembled WGS sequence"/>
</dbReference>
<keyword evidence="3" id="KW-1185">Reference proteome</keyword>
<feature type="domain" description="DUF6589" evidence="1">
    <location>
        <begin position="318"/>
        <end position="515"/>
    </location>
</feature>
<sequence>MAADSRGEQIFKEWVFPRAIDIACDAVSTQMDAVVKSLSTAKSISKITPEFLRAWSLNNNVVEPADQVASDVVKILFSAINTERGLSKNKKKTSDTALYSIIGQLASRRSQNCSDFSGPMTLFWWKNGASRESLEVLQNLGLSKCFDSAQTMVDSVADYCIDAARVEAQTPNGFMGNWDNVNISTSDFVEQRSGGPAKVQSGTYAILYRLRNPNPRAMTLGSLLARAEATPNLDFNNDVCPTLAQSIGTYCNFRAYVVRVFFRYTKGFDTEYSKHPAFQPIPRRALPDDYVTKQFPVRLSTIEENSIPGNLAVHEDVFAIRAFDMNPFLRAQVFQLGIGLFHLCLNLIWAILQSHRGHETTEGSLAYFFVILEKARLGGKHPDYHSLLAAFMQILDGLLLDSWRLECGSPTLAAFAASKPTDEQILAIADRILADRATPDRSLSTTPVDDINANTRKLVHDLLHVAEVTRAISAGDFGRVEDLLGNLAMIFRGAGSKNYCTEILYFIHNLKYVWKGDGFECVRSYHD</sequence>
<dbReference type="EMBL" id="JARKIE010000267">
    <property type="protein sequence ID" value="KAJ7659847.1"/>
    <property type="molecule type" value="Genomic_DNA"/>
</dbReference>
<dbReference type="AlphaFoldDB" id="A0AAD7CRQ4"/>
<organism evidence="2 3">
    <name type="scientific">Mycena rosella</name>
    <name type="common">Pink bonnet</name>
    <name type="synonym">Agaricus rosellus</name>
    <dbReference type="NCBI Taxonomy" id="1033263"/>
    <lineage>
        <taxon>Eukaryota</taxon>
        <taxon>Fungi</taxon>
        <taxon>Dikarya</taxon>
        <taxon>Basidiomycota</taxon>
        <taxon>Agaricomycotina</taxon>
        <taxon>Agaricomycetes</taxon>
        <taxon>Agaricomycetidae</taxon>
        <taxon>Agaricales</taxon>
        <taxon>Marasmiineae</taxon>
        <taxon>Mycenaceae</taxon>
        <taxon>Mycena</taxon>
    </lineage>
</organism>
<dbReference type="InterPro" id="IPR046496">
    <property type="entry name" value="DUF6589"/>
</dbReference>
<name>A0AAD7CRQ4_MYCRO</name>
<protein>
    <recommendedName>
        <fullName evidence="1">DUF6589 domain-containing protein</fullName>
    </recommendedName>
</protein>
<dbReference type="Pfam" id="PF20231">
    <property type="entry name" value="DUF6589"/>
    <property type="match status" value="1"/>
</dbReference>
<gene>
    <name evidence="2" type="ORF">B0H17DRAFT_954562</name>
</gene>